<protein>
    <submittedName>
        <fullName evidence="2">Uncharacterized protein</fullName>
    </submittedName>
</protein>
<dbReference type="AlphaFoldDB" id="A0A448X541"/>
<comment type="caution">
    <text evidence="2">The sequence shown here is derived from an EMBL/GenBank/DDBJ whole genome shotgun (WGS) entry which is preliminary data.</text>
</comment>
<feature type="region of interest" description="Disordered" evidence="1">
    <location>
        <begin position="230"/>
        <end position="263"/>
    </location>
</feature>
<organism evidence="2 3">
    <name type="scientific">Protopolystoma xenopodis</name>
    <dbReference type="NCBI Taxonomy" id="117903"/>
    <lineage>
        <taxon>Eukaryota</taxon>
        <taxon>Metazoa</taxon>
        <taxon>Spiralia</taxon>
        <taxon>Lophotrochozoa</taxon>
        <taxon>Platyhelminthes</taxon>
        <taxon>Monogenea</taxon>
        <taxon>Polyopisthocotylea</taxon>
        <taxon>Polystomatidea</taxon>
        <taxon>Polystomatidae</taxon>
        <taxon>Protopolystoma</taxon>
    </lineage>
</organism>
<gene>
    <name evidence="2" type="ORF">PXEA_LOCUS21775</name>
</gene>
<dbReference type="EMBL" id="CAAALY010094200">
    <property type="protein sequence ID" value="VEL28335.1"/>
    <property type="molecule type" value="Genomic_DNA"/>
</dbReference>
<dbReference type="Proteomes" id="UP000784294">
    <property type="component" value="Unassembled WGS sequence"/>
</dbReference>
<dbReference type="InterPro" id="IPR001611">
    <property type="entry name" value="Leu-rich_rpt"/>
</dbReference>
<accession>A0A448X541</accession>
<dbReference type="PROSITE" id="PS51450">
    <property type="entry name" value="LRR"/>
    <property type="match status" value="1"/>
</dbReference>
<evidence type="ECO:0000313" key="3">
    <source>
        <dbReference type="Proteomes" id="UP000784294"/>
    </source>
</evidence>
<feature type="non-terminal residue" evidence="2">
    <location>
        <position position="1"/>
    </location>
</feature>
<dbReference type="InterPro" id="IPR032675">
    <property type="entry name" value="LRR_dom_sf"/>
</dbReference>
<dbReference type="Gene3D" id="3.80.10.10">
    <property type="entry name" value="Ribonuclease Inhibitor"/>
    <property type="match status" value="1"/>
</dbReference>
<reference evidence="2" key="1">
    <citation type="submission" date="2018-11" db="EMBL/GenBank/DDBJ databases">
        <authorList>
            <consortium name="Pathogen Informatics"/>
        </authorList>
    </citation>
    <scope>NUCLEOTIDE SEQUENCE</scope>
</reference>
<dbReference type="SUPFAM" id="SSF52075">
    <property type="entry name" value="Outer arm dynein light chain 1"/>
    <property type="match status" value="1"/>
</dbReference>
<proteinExistence type="predicted"/>
<sequence>MRRLCLQEPEVAYLVMFAPDLRQLSLQGNRIRALPGAMWQSASLRILDVSHNMLSHLPLSRPLHWMMPGEPISPDGNIRAGLASTYLRLERRVADAAGGKAVGFCNNRQCHCQFSCRRASQRSTTAHMKSSPISPSVPHSSLASIRKSSDLVTPHLQVDWLEAAFIKLLYWFQISSPETSGDEDDSMADNSSTRACLRTHLKQRSSVSGSRMSIPSLEAAGPVPFAVDKRRQLQQQPTSESSRRNCAGYKRQDSSYSAAGASEVEVDNTKVEPDCHISGPGRESAKSQSIGWTCRCVAMAIVYLNWTRSTRVFVNALTPQSAFPGRNYRLPKRIIR</sequence>
<keyword evidence="3" id="KW-1185">Reference proteome</keyword>
<evidence type="ECO:0000256" key="1">
    <source>
        <dbReference type="SAM" id="MobiDB-lite"/>
    </source>
</evidence>
<evidence type="ECO:0000313" key="2">
    <source>
        <dbReference type="EMBL" id="VEL28335.1"/>
    </source>
</evidence>
<dbReference type="OrthoDB" id="676979at2759"/>
<name>A0A448X541_9PLAT</name>